<sequence>MKKVAAAAAGSVVEWYCHLYYRWNWWVWAELNAYAIGFGGEVLLELVLVVLPLLLLELLVELGAAVVGCGERTGDTDTPSVQSKASSTLDRGLEHDEEPPELTTLLPHSFFSLPDSMPESVACDPTKSKSALESPDEPELARVRKGQVPESVAASRGAEEAKDEGWRCM</sequence>
<feature type="region of interest" description="Disordered" evidence="1">
    <location>
        <begin position="118"/>
        <end position="169"/>
    </location>
</feature>
<accession>A0A1B0BNB0</accession>
<reference evidence="2" key="2">
    <citation type="submission" date="2020-05" db="UniProtKB">
        <authorList>
            <consortium name="EnsemblMetazoa"/>
        </authorList>
    </citation>
    <scope>IDENTIFICATION</scope>
    <source>
        <strain evidence="2">IAEA</strain>
    </source>
</reference>
<dbReference type="AlphaFoldDB" id="A0A1B0BNB0"/>
<name>A0A1B0BNB0_9MUSC</name>
<dbReference type="Proteomes" id="UP000092460">
    <property type="component" value="Unassembled WGS sequence"/>
</dbReference>
<dbReference type="VEuPathDB" id="VectorBase:GPPI035451"/>
<evidence type="ECO:0000313" key="3">
    <source>
        <dbReference type="Proteomes" id="UP000092460"/>
    </source>
</evidence>
<evidence type="ECO:0000313" key="2">
    <source>
        <dbReference type="EnsemblMetazoa" id="GPPI035451-PA"/>
    </source>
</evidence>
<feature type="compositionally biased region" description="Polar residues" evidence="1">
    <location>
        <begin position="76"/>
        <end position="89"/>
    </location>
</feature>
<feature type="compositionally biased region" description="Basic and acidic residues" evidence="1">
    <location>
        <begin position="157"/>
        <end position="169"/>
    </location>
</feature>
<proteinExistence type="predicted"/>
<feature type="region of interest" description="Disordered" evidence="1">
    <location>
        <begin position="71"/>
        <end position="100"/>
    </location>
</feature>
<evidence type="ECO:0000256" key="1">
    <source>
        <dbReference type="SAM" id="MobiDB-lite"/>
    </source>
</evidence>
<dbReference type="EMBL" id="JXJN01017313">
    <property type="status" value="NOT_ANNOTATED_CDS"/>
    <property type="molecule type" value="Genomic_DNA"/>
</dbReference>
<dbReference type="EnsemblMetazoa" id="GPPI035451-RA">
    <property type="protein sequence ID" value="GPPI035451-PA"/>
    <property type="gene ID" value="GPPI035451"/>
</dbReference>
<organism evidence="2 3">
    <name type="scientific">Glossina palpalis gambiensis</name>
    <dbReference type="NCBI Taxonomy" id="67801"/>
    <lineage>
        <taxon>Eukaryota</taxon>
        <taxon>Metazoa</taxon>
        <taxon>Ecdysozoa</taxon>
        <taxon>Arthropoda</taxon>
        <taxon>Hexapoda</taxon>
        <taxon>Insecta</taxon>
        <taxon>Pterygota</taxon>
        <taxon>Neoptera</taxon>
        <taxon>Endopterygota</taxon>
        <taxon>Diptera</taxon>
        <taxon>Brachycera</taxon>
        <taxon>Muscomorpha</taxon>
        <taxon>Hippoboscoidea</taxon>
        <taxon>Glossinidae</taxon>
        <taxon>Glossina</taxon>
    </lineage>
</organism>
<reference evidence="3" key="1">
    <citation type="submission" date="2015-01" db="EMBL/GenBank/DDBJ databases">
        <authorList>
            <person name="Aksoy S."/>
            <person name="Warren W."/>
            <person name="Wilson R.K."/>
        </authorList>
    </citation>
    <scope>NUCLEOTIDE SEQUENCE [LARGE SCALE GENOMIC DNA]</scope>
    <source>
        <strain evidence="3">IAEA</strain>
    </source>
</reference>
<protein>
    <submittedName>
        <fullName evidence="2">Uncharacterized protein</fullName>
    </submittedName>
</protein>
<keyword evidence="3" id="KW-1185">Reference proteome</keyword>